<proteinExistence type="predicted"/>
<dbReference type="EMBL" id="JAHHUM010000908">
    <property type="protein sequence ID" value="KAK5616050.1"/>
    <property type="molecule type" value="Genomic_DNA"/>
</dbReference>
<dbReference type="AlphaFoldDB" id="A0AAV9S422"/>
<gene>
    <name evidence="2" type="ORF">CRENBAI_018042</name>
</gene>
<name>A0AAV9S422_9TELE</name>
<organism evidence="2 3">
    <name type="scientific">Crenichthys baileyi</name>
    <name type="common">White River springfish</name>
    <dbReference type="NCBI Taxonomy" id="28760"/>
    <lineage>
        <taxon>Eukaryota</taxon>
        <taxon>Metazoa</taxon>
        <taxon>Chordata</taxon>
        <taxon>Craniata</taxon>
        <taxon>Vertebrata</taxon>
        <taxon>Euteleostomi</taxon>
        <taxon>Actinopterygii</taxon>
        <taxon>Neopterygii</taxon>
        <taxon>Teleostei</taxon>
        <taxon>Neoteleostei</taxon>
        <taxon>Acanthomorphata</taxon>
        <taxon>Ovalentaria</taxon>
        <taxon>Atherinomorphae</taxon>
        <taxon>Cyprinodontiformes</taxon>
        <taxon>Goodeidae</taxon>
        <taxon>Crenichthys</taxon>
    </lineage>
</organism>
<dbReference type="Proteomes" id="UP001311232">
    <property type="component" value="Unassembled WGS sequence"/>
</dbReference>
<evidence type="ECO:0008006" key="4">
    <source>
        <dbReference type="Google" id="ProtNLM"/>
    </source>
</evidence>
<comment type="caution">
    <text evidence="2">The sequence shown here is derived from an EMBL/GenBank/DDBJ whole genome shotgun (WGS) entry which is preliminary data.</text>
</comment>
<evidence type="ECO:0000313" key="2">
    <source>
        <dbReference type="EMBL" id="KAK5616050.1"/>
    </source>
</evidence>
<protein>
    <recommendedName>
        <fullName evidence="4">Secreted protein</fullName>
    </recommendedName>
</protein>
<evidence type="ECO:0000313" key="3">
    <source>
        <dbReference type="Proteomes" id="UP001311232"/>
    </source>
</evidence>
<keyword evidence="3" id="KW-1185">Reference proteome</keyword>
<accession>A0AAV9S422</accession>
<reference evidence="2 3" key="1">
    <citation type="submission" date="2021-06" db="EMBL/GenBank/DDBJ databases">
        <authorList>
            <person name="Palmer J.M."/>
        </authorList>
    </citation>
    <scope>NUCLEOTIDE SEQUENCE [LARGE SCALE GENOMIC DNA]</scope>
    <source>
        <strain evidence="2 3">MEX-2019</strain>
        <tissue evidence="2">Muscle</tissue>
    </source>
</reference>
<feature type="region of interest" description="Disordered" evidence="1">
    <location>
        <begin position="53"/>
        <end position="74"/>
    </location>
</feature>
<sequence>MSLPSTPTSPPQPLLICLSTLLHHVLSRPRITQNCKCPCKTYCHAQRLWGRLTSSNKPSSTSHQASPDASYRSSPGQAHFVYITNELLYLLFCLRIRATSRVRKTHHYDNSHQ</sequence>
<evidence type="ECO:0000256" key="1">
    <source>
        <dbReference type="SAM" id="MobiDB-lite"/>
    </source>
</evidence>